<organism evidence="2 3">
    <name type="scientific">Candidatus Methanolliviera hydrocarbonicum</name>
    <dbReference type="NCBI Taxonomy" id="2491085"/>
    <lineage>
        <taxon>Archaea</taxon>
        <taxon>Methanobacteriati</taxon>
        <taxon>Methanobacteriota</taxon>
        <taxon>Candidatus Methanoliparia</taxon>
        <taxon>Candidatus Methanoliparales</taxon>
        <taxon>Candidatus Methanollivieraceae</taxon>
        <taxon>Candidatus Methanolliviera</taxon>
    </lineage>
</organism>
<comment type="caution">
    <text evidence="2">The sequence shown here is derived from an EMBL/GenBank/DDBJ whole genome shotgun (WGS) entry which is preliminary data.</text>
</comment>
<sequence length="79" mass="8796">MGDKGVCTKGRIVYGVVTVSEKGQIAIPVDVRRDLEIRSGDKLMVLKRRDGAGITLIKLRAMDELMFKIQEDEDLFSNG</sequence>
<dbReference type="EMBL" id="RXIL01000122">
    <property type="protein sequence ID" value="RZN67918.1"/>
    <property type="molecule type" value="Genomic_DNA"/>
</dbReference>
<dbReference type="GO" id="GO:0003677">
    <property type="term" value="F:DNA binding"/>
    <property type="evidence" value="ECO:0007669"/>
    <property type="project" value="UniProtKB-KW"/>
</dbReference>
<dbReference type="Pfam" id="PF04014">
    <property type="entry name" value="MazE_antitoxin"/>
    <property type="match status" value="1"/>
</dbReference>
<evidence type="ECO:0000313" key="3">
    <source>
        <dbReference type="Proteomes" id="UP000320766"/>
    </source>
</evidence>
<proteinExistence type="predicted"/>
<dbReference type="SUPFAM" id="SSF89447">
    <property type="entry name" value="AbrB/MazE/MraZ-like"/>
    <property type="match status" value="1"/>
</dbReference>
<dbReference type="Gene3D" id="2.10.260.10">
    <property type="match status" value="1"/>
</dbReference>
<protein>
    <submittedName>
        <fullName evidence="2">AbrB/MazE/SpoVT family DNA-binding domain-containing protein</fullName>
    </submittedName>
</protein>
<dbReference type="NCBIfam" id="TIGR01439">
    <property type="entry name" value="lp_hng_hel_AbrB"/>
    <property type="match status" value="1"/>
</dbReference>
<dbReference type="Proteomes" id="UP000320766">
    <property type="component" value="Unassembled WGS sequence"/>
</dbReference>
<feature type="domain" description="SpoVT-AbrB" evidence="1">
    <location>
        <begin position="17"/>
        <end position="64"/>
    </location>
</feature>
<name>A0A520KVE5_9EURY</name>
<gene>
    <name evidence="2" type="ORF">EF807_06795</name>
</gene>
<evidence type="ECO:0000313" key="2">
    <source>
        <dbReference type="EMBL" id="RZN67918.1"/>
    </source>
</evidence>
<dbReference type="InterPro" id="IPR037914">
    <property type="entry name" value="SpoVT-AbrB_sf"/>
</dbReference>
<dbReference type="AlphaFoldDB" id="A0A520KVE5"/>
<keyword evidence="2" id="KW-0238">DNA-binding</keyword>
<evidence type="ECO:0000259" key="1">
    <source>
        <dbReference type="SMART" id="SM00966"/>
    </source>
</evidence>
<dbReference type="InterPro" id="IPR007159">
    <property type="entry name" value="SpoVT-AbrB_dom"/>
</dbReference>
<accession>A0A520KVE5</accession>
<dbReference type="SMART" id="SM00966">
    <property type="entry name" value="SpoVT_AbrB"/>
    <property type="match status" value="1"/>
</dbReference>
<reference evidence="2 3" key="1">
    <citation type="journal article" date="2019" name="Nat. Microbiol.">
        <title>Wide diversity of methane and short-chain alkane metabolisms in uncultured archaea.</title>
        <authorList>
            <person name="Borrel G."/>
            <person name="Adam P.S."/>
            <person name="McKay L.J."/>
            <person name="Chen L.X."/>
            <person name="Sierra-Garcia I.N."/>
            <person name="Sieber C.M."/>
            <person name="Letourneur Q."/>
            <person name="Ghozlane A."/>
            <person name="Andersen G.L."/>
            <person name="Li W.J."/>
            <person name="Hallam S.J."/>
            <person name="Muyzer G."/>
            <person name="de Oliveira V.M."/>
            <person name="Inskeep W.P."/>
            <person name="Banfield J.F."/>
            <person name="Gribaldo S."/>
        </authorList>
    </citation>
    <scope>NUCLEOTIDE SEQUENCE [LARGE SCALE GENOMIC DNA]</scope>
    <source>
        <strain evidence="2">NM1b</strain>
    </source>
</reference>